<evidence type="ECO:0000313" key="2">
    <source>
        <dbReference type="EMBL" id="RLN51795.1"/>
    </source>
</evidence>
<dbReference type="EMBL" id="MBDO02000868">
    <property type="protein sequence ID" value="RLN51795.1"/>
    <property type="molecule type" value="Genomic_DNA"/>
</dbReference>
<evidence type="ECO:0000256" key="1">
    <source>
        <dbReference type="SAM" id="MobiDB-lite"/>
    </source>
</evidence>
<dbReference type="OrthoDB" id="140624at2759"/>
<comment type="caution">
    <text evidence="2">The sequence shown here is derived from an EMBL/GenBank/DDBJ whole genome shotgun (WGS) entry which is preliminary data.</text>
</comment>
<accession>A0A3F2RBJ3</accession>
<proteinExistence type="predicted"/>
<feature type="region of interest" description="Disordered" evidence="1">
    <location>
        <begin position="130"/>
        <end position="160"/>
    </location>
</feature>
<name>A0A3F2RBJ3_9STRA</name>
<feature type="non-terminal residue" evidence="2">
    <location>
        <position position="160"/>
    </location>
</feature>
<dbReference type="Proteomes" id="UP000277300">
    <property type="component" value="Unassembled WGS sequence"/>
</dbReference>
<evidence type="ECO:0000313" key="3">
    <source>
        <dbReference type="Proteomes" id="UP000277300"/>
    </source>
</evidence>
<organism evidence="2 3">
    <name type="scientific">Phytophthora kernoviae</name>
    <dbReference type="NCBI Taxonomy" id="325452"/>
    <lineage>
        <taxon>Eukaryota</taxon>
        <taxon>Sar</taxon>
        <taxon>Stramenopiles</taxon>
        <taxon>Oomycota</taxon>
        <taxon>Peronosporomycetes</taxon>
        <taxon>Peronosporales</taxon>
        <taxon>Peronosporaceae</taxon>
        <taxon>Phytophthora</taxon>
    </lineage>
</organism>
<reference evidence="2 3" key="1">
    <citation type="submission" date="2018-07" db="EMBL/GenBank/DDBJ databases">
        <title>Genome sequencing of oomycete isolates from Chile give support for New Zealand origin for Phytophthora kernoviae and make available the first Nothophytophthora sp. genome.</title>
        <authorList>
            <person name="Studholme D.J."/>
            <person name="Sanfuentes E."/>
            <person name="Panda P."/>
            <person name="Hill R."/>
            <person name="Sambles C."/>
            <person name="Grant M."/>
            <person name="Williams N.M."/>
            <person name="Mcdougal R.L."/>
        </authorList>
    </citation>
    <scope>NUCLEOTIDE SEQUENCE [LARGE SCALE GENOMIC DNA]</scope>
    <source>
        <strain evidence="2">Chile6</strain>
    </source>
</reference>
<feature type="region of interest" description="Disordered" evidence="1">
    <location>
        <begin position="28"/>
        <end position="51"/>
    </location>
</feature>
<gene>
    <name evidence="2" type="ORF">BBP00_00009798</name>
</gene>
<dbReference type="AlphaFoldDB" id="A0A3F2RBJ3"/>
<sequence length="160" mass="17342">MSLLLQDDDLEALDAALSFVDTYISPPVDSTHASSSDSAPYSEAEISPAVSEDDTMQLGEELNELLMSTLLPSASDMLIEFQPPTPQYVLPSPLAPLTTNISASDAAELKENGRMRGGCRATHCKTACGATTTKKPKRVKSNPNRARNERKTELAYLRNK</sequence>
<protein>
    <submittedName>
        <fullName evidence="2">Uncharacterized protein</fullName>
    </submittedName>
</protein>